<dbReference type="Proteomes" id="UP000250086">
    <property type="component" value="Unassembled WGS sequence"/>
</dbReference>
<keyword evidence="2" id="KW-1185">Reference proteome</keyword>
<name>A0A2X0V8B7_9GAMM</name>
<evidence type="ECO:0000313" key="1">
    <source>
        <dbReference type="EMBL" id="SPT70013.1"/>
    </source>
</evidence>
<accession>A0A2X0V8B7</accession>
<protein>
    <recommendedName>
        <fullName evidence="3">Replication restart DNA helicase PriA</fullName>
    </recommendedName>
</protein>
<organism evidence="1 2">
    <name type="scientific">Anaerobiospirillum thomasii</name>
    <dbReference type="NCBI Taxonomy" id="179995"/>
    <lineage>
        <taxon>Bacteria</taxon>
        <taxon>Pseudomonadati</taxon>
        <taxon>Pseudomonadota</taxon>
        <taxon>Gammaproteobacteria</taxon>
        <taxon>Aeromonadales</taxon>
        <taxon>Succinivibrionaceae</taxon>
        <taxon>Anaerobiospirillum</taxon>
    </lineage>
</organism>
<proteinExistence type="predicted"/>
<evidence type="ECO:0000313" key="2">
    <source>
        <dbReference type="Proteomes" id="UP000250086"/>
    </source>
</evidence>
<dbReference type="AlphaFoldDB" id="A0A2X0V8B7"/>
<gene>
    <name evidence="1" type="ORF">NCTC13093_01411</name>
</gene>
<dbReference type="EMBL" id="UAPV01000001">
    <property type="protein sequence ID" value="SPT70013.1"/>
    <property type="molecule type" value="Genomic_DNA"/>
</dbReference>
<sequence length="201" mass="23264">MQRYVDKPYLTYSAYNAMSVGIMVKCPRCHKAGVVKVDGNMAYFVCHSCTCQQTRDRTVYRYDVHNQCKNCGRYYRVDIEDKKSQHFSVLTVACPYCGTAMTGAVHKTAQAYSYIASIANGREPFFGFELWFLTHFQGRAIWALNKEHLNYLIDYLAATQRQKPATYPLKTQSDHLPTFMKTAKNRERIVKLLVQMQRAQL</sequence>
<dbReference type="RefSeq" id="WP_113744127.1">
    <property type="nucleotide sequence ID" value="NZ_UAPU01000007.1"/>
</dbReference>
<dbReference type="OrthoDB" id="1494738at2"/>
<evidence type="ECO:0008006" key="3">
    <source>
        <dbReference type="Google" id="ProtNLM"/>
    </source>
</evidence>
<reference evidence="1 2" key="1">
    <citation type="submission" date="2018-06" db="EMBL/GenBank/DDBJ databases">
        <authorList>
            <consortium name="Pathogen Informatics"/>
            <person name="Doyle S."/>
        </authorList>
    </citation>
    <scope>NUCLEOTIDE SEQUENCE [LARGE SCALE GENOMIC DNA]</scope>
    <source>
        <strain evidence="1 2">NCTC13093</strain>
    </source>
</reference>